<evidence type="ECO:0000256" key="3">
    <source>
        <dbReference type="ARBA" id="ARBA00022692"/>
    </source>
</evidence>
<dbReference type="PANTHER" id="PTHR48022:SF2">
    <property type="entry name" value="PLASTIDIC GLUCOSE TRANSPORTER 4"/>
    <property type="match status" value="1"/>
</dbReference>
<evidence type="ECO:0000313" key="9">
    <source>
        <dbReference type="Proteomes" id="UP001601521"/>
    </source>
</evidence>
<comment type="subcellular location">
    <subcellularLocation>
        <location evidence="1">Cell membrane</location>
        <topology evidence="1">Multi-pass membrane protein</topology>
    </subcellularLocation>
</comment>
<evidence type="ECO:0000256" key="1">
    <source>
        <dbReference type="ARBA" id="ARBA00004651"/>
    </source>
</evidence>
<feature type="transmembrane region" description="Helical" evidence="6">
    <location>
        <begin position="297"/>
        <end position="314"/>
    </location>
</feature>
<evidence type="ECO:0000256" key="5">
    <source>
        <dbReference type="ARBA" id="ARBA00023136"/>
    </source>
</evidence>
<evidence type="ECO:0000259" key="7">
    <source>
        <dbReference type="PROSITE" id="PS50850"/>
    </source>
</evidence>
<evidence type="ECO:0000256" key="4">
    <source>
        <dbReference type="ARBA" id="ARBA00022989"/>
    </source>
</evidence>
<feature type="transmembrane region" description="Helical" evidence="6">
    <location>
        <begin position="407"/>
        <end position="432"/>
    </location>
</feature>
<evidence type="ECO:0000313" key="8">
    <source>
        <dbReference type="EMBL" id="MFF0452839.1"/>
    </source>
</evidence>
<dbReference type="Proteomes" id="UP001601521">
    <property type="component" value="Unassembled WGS sequence"/>
</dbReference>
<feature type="transmembrane region" description="Helical" evidence="6">
    <location>
        <begin position="29"/>
        <end position="51"/>
    </location>
</feature>
<dbReference type="PROSITE" id="PS50850">
    <property type="entry name" value="MFS"/>
    <property type="match status" value="1"/>
</dbReference>
<feature type="transmembrane region" description="Helical" evidence="6">
    <location>
        <begin position="182"/>
        <end position="200"/>
    </location>
</feature>
<feature type="transmembrane region" description="Helical" evidence="6">
    <location>
        <begin position="63"/>
        <end position="82"/>
    </location>
</feature>
<feature type="transmembrane region" description="Helical" evidence="6">
    <location>
        <begin position="157"/>
        <end position="176"/>
    </location>
</feature>
<dbReference type="SUPFAM" id="SSF103473">
    <property type="entry name" value="MFS general substrate transporter"/>
    <property type="match status" value="1"/>
</dbReference>
<dbReference type="PROSITE" id="PS00216">
    <property type="entry name" value="SUGAR_TRANSPORT_1"/>
    <property type="match status" value="1"/>
</dbReference>
<dbReference type="CDD" id="cd17316">
    <property type="entry name" value="MFS_SV2_like"/>
    <property type="match status" value="1"/>
</dbReference>
<protein>
    <submittedName>
        <fullName evidence="8">MFS transporter</fullName>
    </submittedName>
</protein>
<comment type="caution">
    <text evidence="8">The sequence shown here is derived from an EMBL/GenBank/DDBJ whole genome shotgun (WGS) entry which is preliminary data.</text>
</comment>
<dbReference type="PANTHER" id="PTHR48022">
    <property type="entry name" value="PLASTIDIC GLUCOSE TRANSPORTER 4"/>
    <property type="match status" value="1"/>
</dbReference>
<feature type="transmembrane region" description="Helical" evidence="6">
    <location>
        <begin position="381"/>
        <end position="401"/>
    </location>
</feature>
<feature type="transmembrane region" description="Helical" evidence="6">
    <location>
        <begin position="321"/>
        <end position="340"/>
    </location>
</feature>
<feature type="transmembrane region" description="Helical" evidence="6">
    <location>
        <begin position="94"/>
        <end position="112"/>
    </location>
</feature>
<comment type="similarity">
    <text evidence="2">Belongs to the major facilitator superfamily. Sugar transporter (TC 2.A.1.1) family.</text>
</comment>
<feature type="domain" description="Major facilitator superfamily (MFS) profile" evidence="7">
    <location>
        <begin position="29"/>
        <end position="436"/>
    </location>
</feature>
<name>A0ABW6NCW1_9NOCA</name>
<evidence type="ECO:0000256" key="2">
    <source>
        <dbReference type="ARBA" id="ARBA00010992"/>
    </source>
</evidence>
<dbReference type="InterPro" id="IPR050360">
    <property type="entry name" value="MFS_Sugar_Transporters"/>
</dbReference>
<sequence length="446" mass="46968">MRAREPRYPRAGEFRSIDTAPAGRIHRAIAVYTGGGFFVDGYILGSIGLALPAMSESLSLSAVWQGALAAAAFAGIFVGSLISGAVSDKFGRRSLMIISPAIVVLLSAFQFFSDSPASLLVLRVGLGIMCGAEYALGPALLSEFVPSRIRGQMMSSLTLAFTIGFAVSYVVAMSLSGTGVDAWRWMLAASAAPAAIVFVSRLQAPESPRWLASRGRLDEAQAVIDRCFGPGYSVAESPTEPSVPSSSYRELFSRRYAARTFFAGTFWACQVFPYFALGTFLPSLVVGLGLASITGELLFNLVLLSGTFLGWLYIDRFGRRPLVIWSFLAIAALLALLSIASGAPVWLLGTAFVLLTLVIAFSANLEAVYPAEIFPTNLRATGAGFAAGFSRIGAAISTFVLPTVIDTFGICATMLMLAGVALVGFAISVPLAPETNGVALRDAGSV</sequence>
<proteinExistence type="inferred from homology"/>
<dbReference type="EMBL" id="JBIALX010000002">
    <property type="protein sequence ID" value="MFF0452839.1"/>
    <property type="molecule type" value="Genomic_DNA"/>
</dbReference>
<dbReference type="InterPro" id="IPR005828">
    <property type="entry name" value="MFS_sugar_transport-like"/>
</dbReference>
<dbReference type="Pfam" id="PF00083">
    <property type="entry name" value="Sugar_tr"/>
    <property type="match status" value="1"/>
</dbReference>
<dbReference type="InterPro" id="IPR005829">
    <property type="entry name" value="Sugar_transporter_CS"/>
</dbReference>
<accession>A0ABW6NCW1</accession>
<reference evidence="8 9" key="1">
    <citation type="submission" date="2024-10" db="EMBL/GenBank/DDBJ databases">
        <title>The Natural Products Discovery Center: Release of the First 8490 Sequenced Strains for Exploring Actinobacteria Biosynthetic Diversity.</title>
        <authorList>
            <person name="Kalkreuter E."/>
            <person name="Kautsar S.A."/>
            <person name="Yang D."/>
            <person name="Bader C.D."/>
            <person name="Teijaro C.N."/>
            <person name="Fluegel L."/>
            <person name="Davis C.M."/>
            <person name="Simpson J.R."/>
            <person name="Lauterbach L."/>
            <person name="Steele A.D."/>
            <person name="Gui C."/>
            <person name="Meng S."/>
            <person name="Li G."/>
            <person name="Viehrig K."/>
            <person name="Ye F."/>
            <person name="Su P."/>
            <person name="Kiefer A.F."/>
            <person name="Nichols A."/>
            <person name="Cepeda A.J."/>
            <person name="Yan W."/>
            <person name="Fan B."/>
            <person name="Jiang Y."/>
            <person name="Adhikari A."/>
            <person name="Zheng C.-J."/>
            <person name="Schuster L."/>
            <person name="Cowan T.M."/>
            <person name="Smanski M.J."/>
            <person name="Chevrette M.G."/>
            <person name="De Carvalho L.P.S."/>
            <person name="Shen B."/>
        </authorList>
    </citation>
    <scope>NUCLEOTIDE SEQUENCE [LARGE SCALE GENOMIC DNA]</scope>
    <source>
        <strain evidence="8 9">NPDC004550</strain>
    </source>
</reference>
<keyword evidence="4 6" id="KW-1133">Transmembrane helix</keyword>
<feature type="transmembrane region" description="Helical" evidence="6">
    <location>
        <begin position="124"/>
        <end position="145"/>
    </location>
</feature>
<organism evidence="8 9">
    <name type="scientific">Nocardia africana</name>
    <dbReference type="NCBI Taxonomy" id="134964"/>
    <lineage>
        <taxon>Bacteria</taxon>
        <taxon>Bacillati</taxon>
        <taxon>Actinomycetota</taxon>
        <taxon>Actinomycetes</taxon>
        <taxon>Mycobacteriales</taxon>
        <taxon>Nocardiaceae</taxon>
        <taxon>Nocardia</taxon>
    </lineage>
</organism>
<dbReference type="InterPro" id="IPR020846">
    <property type="entry name" value="MFS_dom"/>
</dbReference>
<keyword evidence="3 6" id="KW-0812">Transmembrane</keyword>
<evidence type="ECO:0000256" key="6">
    <source>
        <dbReference type="SAM" id="Phobius"/>
    </source>
</evidence>
<keyword evidence="9" id="KW-1185">Reference proteome</keyword>
<dbReference type="Gene3D" id="1.20.1250.20">
    <property type="entry name" value="MFS general substrate transporter like domains"/>
    <property type="match status" value="1"/>
</dbReference>
<keyword evidence="5 6" id="KW-0472">Membrane</keyword>
<feature type="transmembrane region" description="Helical" evidence="6">
    <location>
        <begin position="256"/>
        <end position="277"/>
    </location>
</feature>
<feature type="transmembrane region" description="Helical" evidence="6">
    <location>
        <begin position="346"/>
        <end position="369"/>
    </location>
</feature>
<dbReference type="InterPro" id="IPR036259">
    <property type="entry name" value="MFS_trans_sf"/>
</dbReference>
<gene>
    <name evidence="8" type="ORF">ACFYTH_05655</name>
</gene>
<dbReference type="RefSeq" id="WP_387249548.1">
    <property type="nucleotide sequence ID" value="NZ_JBIALX010000002.1"/>
</dbReference>